<comment type="cofactor">
    <cofactor evidence="1">
        <name>FAD</name>
        <dbReference type="ChEBI" id="CHEBI:57692"/>
    </cofactor>
</comment>
<proteinExistence type="inferred from homology"/>
<evidence type="ECO:0000256" key="2">
    <source>
        <dbReference type="ARBA" id="ARBA00022630"/>
    </source>
</evidence>
<evidence type="ECO:0000313" key="7">
    <source>
        <dbReference type="Proteomes" id="UP001151079"/>
    </source>
</evidence>
<dbReference type="InterPro" id="IPR029039">
    <property type="entry name" value="Flavoprotein-like_sf"/>
</dbReference>
<reference evidence="6" key="1">
    <citation type="submission" date="2022-10" db="EMBL/GenBank/DDBJ databases">
        <title>Two novel species of Flavobacterium.</title>
        <authorList>
            <person name="Liu Q."/>
            <person name="Xin Y.-H."/>
        </authorList>
    </citation>
    <scope>NUCLEOTIDE SEQUENCE</scope>
    <source>
        <strain evidence="6">LS1R49</strain>
    </source>
</reference>
<evidence type="ECO:0000256" key="1">
    <source>
        <dbReference type="ARBA" id="ARBA00001974"/>
    </source>
</evidence>
<comment type="caution">
    <text evidence="6">The sequence shown here is derived from an EMBL/GenBank/DDBJ whole genome shotgun (WGS) entry which is preliminary data.</text>
</comment>
<dbReference type="Pfam" id="PF02525">
    <property type="entry name" value="Flavodoxin_2"/>
    <property type="match status" value="1"/>
</dbReference>
<protein>
    <submittedName>
        <fullName evidence="6">NAD(P)H-dependent oxidoreductase</fullName>
    </submittedName>
</protein>
<evidence type="ECO:0000256" key="3">
    <source>
        <dbReference type="ARBA" id="ARBA00022827"/>
    </source>
</evidence>
<dbReference type="Proteomes" id="UP001151079">
    <property type="component" value="Unassembled WGS sequence"/>
</dbReference>
<dbReference type="PANTHER" id="PTHR46305:SF3">
    <property type="entry name" value="NADPH:QUINONE OXIDOREDUCTASE MDAB"/>
    <property type="match status" value="1"/>
</dbReference>
<sequence length="198" mass="22662">MKKVLLIDAHLTYPNWTEGTLNNSFLQKAKDFFSSENYEILVTKIESGYNPDEEVAKHLLADIVILQMPVNWFGAPWIYKKYVDEVFNSGLHSQKFLSGDGRTREDVSKQYGSGGKMQGKKFMICATWNAPKEAFNNPNQQLLRGKDTSDLFLNISSNYRFCGYDIAEGYNCFDIFKSANIESDLENYPAHLKNVIEN</sequence>
<dbReference type="PANTHER" id="PTHR46305">
    <property type="match status" value="1"/>
</dbReference>
<evidence type="ECO:0000313" key="6">
    <source>
        <dbReference type="EMBL" id="MCV9928683.1"/>
    </source>
</evidence>
<accession>A0A9X2YVM0</accession>
<keyword evidence="7" id="KW-1185">Reference proteome</keyword>
<dbReference type="SUPFAM" id="SSF52218">
    <property type="entry name" value="Flavoproteins"/>
    <property type="match status" value="1"/>
</dbReference>
<dbReference type="RefSeq" id="WP_264206794.1">
    <property type="nucleotide sequence ID" value="NZ_JAOZEW010000014.1"/>
</dbReference>
<keyword evidence="2" id="KW-0285">Flavoprotein</keyword>
<comment type="similarity">
    <text evidence="4">Belongs to the oxidoreductase MdaB family.</text>
</comment>
<gene>
    <name evidence="6" type="ORF">OIU83_13520</name>
</gene>
<dbReference type="InterPro" id="IPR052397">
    <property type="entry name" value="NADPH-QR_MdaB"/>
</dbReference>
<evidence type="ECO:0000256" key="4">
    <source>
        <dbReference type="ARBA" id="ARBA00037981"/>
    </source>
</evidence>
<keyword evidence="3" id="KW-0274">FAD</keyword>
<organism evidence="6 7">
    <name type="scientific">Flavobacterium shii</name>
    <dbReference type="NCBI Taxonomy" id="2987687"/>
    <lineage>
        <taxon>Bacteria</taxon>
        <taxon>Pseudomonadati</taxon>
        <taxon>Bacteroidota</taxon>
        <taxon>Flavobacteriia</taxon>
        <taxon>Flavobacteriales</taxon>
        <taxon>Flavobacteriaceae</taxon>
        <taxon>Flavobacterium</taxon>
    </lineage>
</organism>
<feature type="domain" description="Flavodoxin-like fold" evidence="5">
    <location>
        <begin position="2"/>
        <end position="186"/>
    </location>
</feature>
<dbReference type="Gene3D" id="3.40.50.360">
    <property type="match status" value="1"/>
</dbReference>
<name>A0A9X2YVM0_9FLAO</name>
<evidence type="ECO:0000259" key="5">
    <source>
        <dbReference type="Pfam" id="PF02525"/>
    </source>
</evidence>
<dbReference type="InterPro" id="IPR003680">
    <property type="entry name" value="Flavodoxin_fold"/>
</dbReference>
<dbReference type="EMBL" id="JAOZEW010000014">
    <property type="protein sequence ID" value="MCV9928683.1"/>
    <property type="molecule type" value="Genomic_DNA"/>
</dbReference>
<dbReference type="AlphaFoldDB" id="A0A9X2YVM0"/>